<keyword evidence="2" id="KW-1185">Reference proteome</keyword>
<accession>A0ABU8S1A9</accession>
<comment type="caution">
    <text evidence="1">The sequence shown here is derived from an EMBL/GenBank/DDBJ whole genome shotgun (WGS) entry which is preliminary data.</text>
</comment>
<dbReference type="Proteomes" id="UP001361239">
    <property type="component" value="Unassembled WGS sequence"/>
</dbReference>
<protein>
    <submittedName>
        <fullName evidence="1">Uncharacterized protein</fullName>
    </submittedName>
</protein>
<gene>
    <name evidence="1" type="ORF">WG901_20915</name>
</gene>
<proteinExistence type="predicted"/>
<organism evidence="1 2">
    <name type="scientific">Novosphingobium anseongense</name>
    <dbReference type="NCBI Taxonomy" id="3133436"/>
    <lineage>
        <taxon>Bacteria</taxon>
        <taxon>Pseudomonadati</taxon>
        <taxon>Pseudomonadota</taxon>
        <taxon>Alphaproteobacteria</taxon>
        <taxon>Sphingomonadales</taxon>
        <taxon>Sphingomonadaceae</taxon>
        <taxon>Novosphingobium</taxon>
    </lineage>
</organism>
<evidence type="ECO:0000313" key="1">
    <source>
        <dbReference type="EMBL" id="MEJ5979127.1"/>
    </source>
</evidence>
<dbReference type="RefSeq" id="WP_339589062.1">
    <property type="nucleotide sequence ID" value="NZ_JBBHJZ010000005.1"/>
</dbReference>
<dbReference type="EMBL" id="JBBHJZ010000005">
    <property type="protein sequence ID" value="MEJ5979127.1"/>
    <property type="molecule type" value="Genomic_DNA"/>
</dbReference>
<reference evidence="1 2" key="1">
    <citation type="submission" date="2024-03" db="EMBL/GenBank/DDBJ databases">
        <authorList>
            <person name="Jo J.-H."/>
        </authorList>
    </citation>
    <scope>NUCLEOTIDE SEQUENCE [LARGE SCALE GENOMIC DNA]</scope>
    <source>
        <strain evidence="1 2">PS1R-30</strain>
    </source>
</reference>
<evidence type="ECO:0000313" key="2">
    <source>
        <dbReference type="Proteomes" id="UP001361239"/>
    </source>
</evidence>
<name>A0ABU8S1A9_9SPHN</name>
<sequence length="77" mass="8791">MELSIIASQLADSYGGEMEDDRGERVYMVWGTDELGDAHMISTSSQERALIAYRDMNTRYESVRYNDAVHWALIGEI</sequence>